<sequence length="305" mass="30758">MSVLGVDLGGTKVALRLEPATGAGAGPVHSVFPWPATGGATADLAALAAAVAALRRATADDSVTAVGVAVPAALDASGRVRGWPNRPTWQGLDLVRELADLWPGAELRLADDGDLAALAESGAAGCPDLVHFGVGTGVGGGIVLGGVLFPGTARGSCEVGHVIVDRAGERCDCGRHGCVQSVASGRAVLRRAARRLGRDVAFAELREAWRGAEPWARETVGEGAAALAAAVVSLCELVRPRLVTVGGGFAAGLPGYVEEVAHRARQLERPEGPEIHLRPAALGALSSLDGALLLARGAAPSARCG</sequence>
<dbReference type="Proteomes" id="UP001552479">
    <property type="component" value="Unassembled WGS sequence"/>
</dbReference>
<dbReference type="Pfam" id="PF00480">
    <property type="entry name" value="ROK"/>
    <property type="match status" value="1"/>
</dbReference>
<organism evidence="2 3">
    <name type="scientific">Streptomyces roseoverticillatus</name>
    <dbReference type="NCBI Taxonomy" id="66429"/>
    <lineage>
        <taxon>Bacteria</taxon>
        <taxon>Bacillati</taxon>
        <taxon>Actinomycetota</taxon>
        <taxon>Actinomycetes</taxon>
        <taxon>Kitasatosporales</taxon>
        <taxon>Streptomycetaceae</taxon>
        <taxon>Streptomyces</taxon>
    </lineage>
</organism>
<dbReference type="InterPro" id="IPR000600">
    <property type="entry name" value="ROK"/>
</dbReference>
<evidence type="ECO:0000313" key="3">
    <source>
        <dbReference type="Proteomes" id="UP001552479"/>
    </source>
</evidence>
<comment type="similarity">
    <text evidence="1">Belongs to the ROK (NagC/XylR) family.</text>
</comment>
<evidence type="ECO:0000256" key="1">
    <source>
        <dbReference type="ARBA" id="ARBA00006479"/>
    </source>
</evidence>
<accession>A0ABV3IWA1</accession>
<comment type="caution">
    <text evidence="2">The sequence shown here is derived from an EMBL/GenBank/DDBJ whole genome shotgun (WGS) entry which is preliminary data.</text>
</comment>
<dbReference type="Gene3D" id="3.30.420.40">
    <property type="match status" value="2"/>
</dbReference>
<keyword evidence="3" id="KW-1185">Reference proteome</keyword>
<evidence type="ECO:0000313" key="2">
    <source>
        <dbReference type="EMBL" id="MEV4924743.1"/>
    </source>
</evidence>
<dbReference type="EMBL" id="JBFASG010000017">
    <property type="protein sequence ID" value="MEV4924743.1"/>
    <property type="molecule type" value="Genomic_DNA"/>
</dbReference>
<dbReference type="PANTHER" id="PTHR18964">
    <property type="entry name" value="ROK (REPRESSOR, ORF, KINASE) FAMILY"/>
    <property type="match status" value="1"/>
</dbReference>
<reference evidence="2 3" key="1">
    <citation type="submission" date="2024-06" db="EMBL/GenBank/DDBJ databases">
        <title>The Natural Products Discovery Center: Release of the First 8490 Sequenced Strains for Exploring Actinobacteria Biosynthetic Diversity.</title>
        <authorList>
            <person name="Kalkreuter E."/>
            <person name="Kautsar S.A."/>
            <person name="Yang D."/>
            <person name="Bader C.D."/>
            <person name="Teijaro C.N."/>
            <person name="Fluegel L."/>
            <person name="Davis C.M."/>
            <person name="Simpson J.R."/>
            <person name="Lauterbach L."/>
            <person name="Steele A.D."/>
            <person name="Gui C."/>
            <person name="Meng S."/>
            <person name="Li G."/>
            <person name="Viehrig K."/>
            <person name="Ye F."/>
            <person name="Su P."/>
            <person name="Kiefer A.F."/>
            <person name="Nichols A."/>
            <person name="Cepeda A.J."/>
            <person name="Yan W."/>
            <person name="Fan B."/>
            <person name="Jiang Y."/>
            <person name="Adhikari A."/>
            <person name="Zheng C.-J."/>
            <person name="Schuster L."/>
            <person name="Cowan T.M."/>
            <person name="Smanski M.J."/>
            <person name="Chevrette M.G."/>
            <person name="De Carvalho L.P.S."/>
            <person name="Shen B."/>
        </authorList>
    </citation>
    <scope>NUCLEOTIDE SEQUENCE [LARGE SCALE GENOMIC DNA]</scope>
    <source>
        <strain evidence="2 3">NPDC053791</strain>
    </source>
</reference>
<dbReference type="RefSeq" id="WP_366088633.1">
    <property type="nucleotide sequence ID" value="NZ_JBFASG010000017.1"/>
</dbReference>
<dbReference type="InterPro" id="IPR043129">
    <property type="entry name" value="ATPase_NBD"/>
</dbReference>
<proteinExistence type="inferred from homology"/>
<gene>
    <name evidence="2" type="ORF">AB0L03_18175</name>
</gene>
<protein>
    <submittedName>
        <fullName evidence="2">ROK family protein</fullName>
    </submittedName>
</protein>
<dbReference type="SUPFAM" id="SSF53067">
    <property type="entry name" value="Actin-like ATPase domain"/>
    <property type="match status" value="1"/>
</dbReference>
<dbReference type="PANTHER" id="PTHR18964:SF169">
    <property type="entry name" value="N-ACETYLMANNOSAMINE KINASE"/>
    <property type="match status" value="1"/>
</dbReference>
<name>A0ABV3IWA1_9ACTN</name>